<sequence>MYGLSSLLHVPFKDEFFQMKEVYINRLSKFLPNKPVENEEMESILGLVDGKPSRMRLKILGNNKIKTRYYSLDNEGKSTHTNAEMTAEAVKALFDDKNPISNLQLLACGTTSPDQLLPNHAAMVHGLLKCQPVELIAATGACAAGMQAFKYAWMSIRCGNTSNAVSTGSEKFSAWMLAEKFQPERDAQKALDANGYIAFEKDFLRWMLSDGASAAYFSDKPNEEGLSLRVDWVEIASYANELETCMYSGAIKTEDGGTKGWIEMTPDEWAFHSVFSFKQDTRLLGKNIVPSGAQMWKNLVERYGINLDEIDFFLPHLSSEFFRLKIDEEITRIGVPIPLDKWFTNLDRVGNVGTASPYLMLEELMNTGRLKKGQKIVMMVPESARFSYAYAQITVV</sequence>
<dbReference type="GO" id="GO:0016746">
    <property type="term" value="F:acyltransferase activity"/>
    <property type="evidence" value="ECO:0007669"/>
    <property type="project" value="UniProtKB-KW"/>
</dbReference>
<keyword evidence="2" id="KW-0012">Acyltransferase</keyword>
<dbReference type="Gene3D" id="3.40.47.10">
    <property type="match status" value="2"/>
</dbReference>
<evidence type="ECO:0000256" key="1">
    <source>
        <dbReference type="ARBA" id="ARBA00022679"/>
    </source>
</evidence>
<dbReference type="InterPro" id="IPR016039">
    <property type="entry name" value="Thiolase-like"/>
</dbReference>
<dbReference type="InterPro" id="IPR013747">
    <property type="entry name" value="ACP_syn_III_C"/>
</dbReference>
<dbReference type="EMBL" id="FRBL01000001">
    <property type="protein sequence ID" value="SHK85468.1"/>
    <property type="molecule type" value="Genomic_DNA"/>
</dbReference>
<keyword evidence="5" id="KW-1185">Reference proteome</keyword>
<evidence type="ECO:0000259" key="3">
    <source>
        <dbReference type="Pfam" id="PF08541"/>
    </source>
</evidence>
<reference evidence="4 5" key="1">
    <citation type="submission" date="2016-11" db="EMBL/GenBank/DDBJ databases">
        <authorList>
            <person name="Jaros S."/>
            <person name="Januszkiewicz K."/>
            <person name="Wedrychowicz H."/>
        </authorList>
    </citation>
    <scope>NUCLEOTIDE SEQUENCE [LARGE SCALE GENOMIC DNA]</scope>
    <source>
        <strain evidence="4 5">DSM 27406</strain>
    </source>
</reference>
<dbReference type="NCBIfam" id="NF005293">
    <property type="entry name" value="PRK06816.1"/>
    <property type="match status" value="1"/>
</dbReference>
<proteinExistence type="predicted"/>
<keyword evidence="1" id="KW-0808">Transferase</keyword>
<feature type="domain" description="Beta-ketoacyl-[acyl-carrier-protein] synthase III C-terminal" evidence="3">
    <location>
        <begin position="301"/>
        <end position="379"/>
    </location>
</feature>
<dbReference type="STRING" id="1419482.SAMN05444266_101377"/>
<name>A0A1M6VVR9_9BACT</name>
<dbReference type="AlphaFoldDB" id="A0A1M6VVR9"/>
<dbReference type="GO" id="GO:0044550">
    <property type="term" value="P:secondary metabolite biosynthetic process"/>
    <property type="evidence" value="ECO:0007669"/>
    <property type="project" value="TreeGrafter"/>
</dbReference>
<gene>
    <name evidence="4" type="ORF">SAMN05444266_101377</name>
</gene>
<protein>
    <submittedName>
        <fullName evidence="4">3-oxoacyl-[acyl-carrier-protein] synthase-3</fullName>
    </submittedName>
</protein>
<evidence type="ECO:0000313" key="5">
    <source>
        <dbReference type="Proteomes" id="UP000184420"/>
    </source>
</evidence>
<organism evidence="4 5">
    <name type="scientific">Chitinophaga jiangningensis</name>
    <dbReference type="NCBI Taxonomy" id="1419482"/>
    <lineage>
        <taxon>Bacteria</taxon>
        <taxon>Pseudomonadati</taxon>
        <taxon>Bacteroidota</taxon>
        <taxon>Chitinophagia</taxon>
        <taxon>Chitinophagales</taxon>
        <taxon>Chitinophagaceae</taxon>
        <taxon>Chitinophaga</taxon>
    </lineage>
</organism>
<evidence type="ECO:0000313" key="4">
    <source>
        <dbReference type="EMBL" id="SHK85468.1"/>
    </source>
</evidence>
<dbReference type="CDD" id="cd00827">
    <property type="entry name" value="init_cond_enzymes"/>
    <property type="match status" value="1"/>
</dbReference>
<dbReference type="PANTHER" id="PTHR34069">
    <property type="entry name" value="3-OXOACYL-[ACYL-CARRIER-PROTEIN] SYNTHASE 3"/>
    <property type="match status" value="1"/>
</dbReference>
<evidence type="ECO:0000256" key="2">
    <source>
        <dbReference type="ARBA" id="ARBA00023315"/>
    </source>
</evidence>
<dbReference type="PANTHER" id="PTHR34069:SF3">
    <property type="entry name" value="ACYL-COA:ACYL-COA ALKYLTRANSFERASE"/>
    <property type="match status" value="1"/>
</dbReference>
<accession>A0A1M6VVR9</accession>
<dbReference type="Pfam" id="PF08541">
    <property type="entry name" value="ACP_syn_III_C"/>
    <property type="match status" value="1"/>
</dbReference>
<dbReference type="SUPFAM" id="SSF53901">
    <property type="entry name" value="Thiolase-like"/>
    <property type="match status" value="1"/>
</dbReference>
<dbReference type="Proteomes" id="UP000184420">
    <property type="component" value="Unassembled WGS sequence"/>
</dbReference>